<dbReference type="OrthoDB" id="3541167at2"/>
<dbReference type="EMBL" id="VDLX02000015">
    <property type="protein sequence ID" value="KAB8190649.1"/>
    <property type="molecule type" value="Genomic_DNA"/>
</dbReference>
<dbReference type="RefSeq" id="WP_139634583.1">
    <property type="nucleotide sequence ID" value="NZ_CP045572.1"/>
</dbReference>
<accession>A0A5C4VXW2</accession>
<evidence type="ECO:0000313" key="1">
    <source>
        <dbReference type="EMBL" id="KAB8190649.1"/>
    </source>
</evidence>
<protein>
    <submittedName>
        <fullName evidence="1">Uncharacterized protein</fullName>
    </submittedName>
</protein>
<dbReference type="AlphaFoldDB" id="A0A5C4VXW2"/>
<gene>
    <name evidence="1" type="ORF">FH608_034630</name>
</gene>
<proteinExistence type="predicted"/>
<name>A0A5C4VXW2_9ACTN</name>
<accession>A0A5P9YJ87</accession>
<sequence>MRMIVHIRPVDDSVGHEESPHCACGPAGQEVYLGAGEQSLGTIYRHHPLVPCREWEASAI</sequence>
<comment type="caution">
    <text evidence="1">The sequence shown here is derived from an EMBL/GenBank/DDBJ whole genome shotgun (WGS) entry which is preliminary data.</text>
</comment>
<organism evidence="1 2">
    <name type="scientific">Nonomuraea phyllanthi</name>
    <dbReference type="NCBI Taxonomy" id="2219224"/>
    <lineage>
        <taxon>Bacteria</taxon>
        <taxon>Bacillati</taxon>
        <taxon>Actinomycetota</taxon>
        <taxon>Actinomycetes</taxon>
        <taxon>Streptosporangiales</taxon>
        <taxon>Streptosporangiaceae</taxon>
        <taxon>Nonomuraea</taxon>
    </lineage>
</organism>
<evidence type="ECO:0000313" key="2">
    <source>
        <dbReference type="Proteomes" id="UP000312512"/>
    </source>
</evidence>
<dbReference type="Proteomes" id="UP000312512">
    <property type="component" value="Unassembled WGS sequence"/>
</dbReference>
<reference evidence="1 2" key="1">
    <citation type="submission" date="2019-10" db="EMBL/GenBank/DDBJ databases">
        <title>Nonomuraea sp. nov., isolated from Phyllanthus amarus.</title>
        <authorList>
            <person name="Klykleung N."/>
            <person name="Tanasupawat S."/>
        </authorList>
    </citation>
    <scope>NUCLEOTIDE SEQUENCE [LARGE SCALE GENOMIC DNA]</scope>
    <source>
        <strain evidence="1 2">PA1-10</strain>
    </source>
</reference>
<keyword evidence="2" id="KW-1185">Reference proteome</keyword>